<feature type="region of interest" description="Disordered" evidence="2">
    <location>
        <begin position="603"/>
        <end position="625"/>
    </location>
</feature>
<dbReference type="InParanoid" id="A0A2R5GB65"/>
<dbReference type="InterPro" id="IPR002933">
    <property type="entry name" value="Peptidase_M20"/>
</dbReference>
<name>A0A2R5GB65_9STRA</name>
<evidence type="ECO:0000256" key="2">
    <source>
        <dbReference type="SAM" id="MobiDB-lite"/>
    </source>
</evidence>
<feature type="region of interest" description="Disordered" evidence="2">
    <location>
        <begin position="500"/>
        <end position="527"/>
    </location>
</feature>
<sequence length="649" mass="72184">MTNAIEEHEAAEVDFFRELLRFRTVSAEGPVTGAYRDCVEWLEKRVKELVPIASTQIVEAVEKKPILVVEVRGEDPSLDAILLNSHYDVVPAMDEHWDIDPWAAIEKDGRIYGRGTQDMKCVCAQYVLSLARAYRAALENADGDASKVSYLFKRSIWLTFVPDEEIGGKDGMGAFIRGGHLENIIGKVAVALDEGLANDKEEAEYTVFYGERMPMWVLVKCEGPTGHGSRFIQNTAVEKLITMANKAFAKRREQEQILGATGEGCKHCEAKKLGDVLTINLTALQAGPNDKKERKMTSTPTESKTQQQAQLHHHHQQQQQQKRLSSRLASVSESKSDDDQSSARSERSESSVDFAMPEQCAEGGLNLEITQNPLQVFWKDEGGRGNYLTATATVRGVEQYGKVTIIPSLMYENFAEVEDAEEILRVISVEPKMVTRSGQRVTVKFRIEKVSRRKDGRKFRLSLGCDKEGALAERACTSPVMVLSKRKSQAAVLQAHNGYRAPAGTPARKTSGVKRKAAHTQRRSSLPVTKVEHQQHMHHHPQHQAHMHHPQQAPAHHHVAQLDALRTTVGALESKLSALVDRVIYLEKENKRQAIALAESFRAPEPEPVSSPSTHAFEDDFGEWGMDNTNPDLSFNFGLPSGAASPAEF</sequence>
<protein>
    <submittedName>
        <fullName evidence="3">N-fatty-acyl-amino acid synthase/hydrolase PM20D1.1</fullName>
    </submittedName>
</protein>
<feature type="compositionally biased region" description="Basic residues" evidence="2">
    <location>
        <begin position="511"/>
        <end position="522"/>
    </location>
</feature>
<feature type="region of interest" description="Disordered" evidence="2">
    <location>
        <begin position="285"/>
        <end position="354"/>
    </location>
</feature>
<dbReference type="Proteomes" id="UP000241890">
    <property type="component" value="Unassembled WGS sequence"/>
</dbReference>
<dbReference type="Pfam" id="PF01546">
    <property type="entry name" value="Peptidase_M20"/>
    <property type="match status" value="1"/>
</dbReference>
<keyword evidence="4" id="KW-1185">Reference proteome</keyword>
<dbReference type="GO" id="GO:0004046">
    <property type="term" value="F:aminoacylase activity"/>
    <property type="evidence" value="ECO:0007669"/>
    <property type="project" value="TreeGrafter"/>
</dbReference>
<dbReference type="InterPro" id="IPR001261">
    <property type="entry name" value="ArgE/DapE_CS"/>
</dbReference>
<keyword evidence="1 3" id="KW-0378">Hydrolase</keyword>
<dbReference type="EMBL" id="BEYU01000032">
    <property type="protein sequence ID" value="GBG27569.1"/>
    <property type="molecule type" value="Genomic_DNA"/>
</dbReference>
<dbReference type="OrthoDB" id="3064516at2759"/>
<dbReference type="PROSITE" id="PS00758">
    <property type="entry name" value="ARGE_DAPE_CPG2_1"/>
    <property type="match status" value="1"/>
</dbReference>
<accession>A0A2R5GB65</accession>
<dbReference type="PANTHER" id="PTHR45892:SF1">
    <property type="entry name" value="AMINOACYLASE-1"/>
    <property type="match status" value="1"/>
</dbReference>
<evidence type="ECO:0000313" key="3">
    <source>
        <dbReference type="EMBL" id="GBG27569.1"/>
    </source>
</evidence>
<dbReference type="SUPFAM" id="SSF53187">
    <property type="entry name" value="Zn-dependent exopeptidases"/>
    <property type="match status" value="1"/>
</dbReference>
<organism evidence="3 4">
    <name type="scientific">Hondaea fermentalgiana</name>
    <dbReference type="NCBI Taxonomy" id="2315210"/>
    <lineage>
        <taxon>Eukaryota</taxon>
        <taxon>Sar</taxon>
        <taxon>Stramenopiles</taxon>
        <taxon>Bigyra</taxon>
        <taxon>Labyrinthulomycetes</taxon>
        <taxon>Thraustochytrida</taxon>
        <taxon>Thraustochytriidae</taxon>
        <taxon>Hondaea</taxon>
    </lineage>
</organism>
<dbReference type="AlphaFoldDB" id="A0A2R5GB65"/>
<evidence type="ECO:0000256" key="1">
    <source>
        <dbReference type="ARBA" id="ARBA00022801"/>
    </source>
</evidence>
<proteinExistence type="predicted"/>
<comment type="caution">
    <text evidence="3">The sequence shown here is derived from an EMBL/GenBank/DDBJ whole genome shotgun (WGS) entry which is preliminary data.</text>
</comment>
<dbReference type="PANTHER" id="PTHR45892">
    <property type="entry name" value="AMINOACYLASE-1"/>
    <property type="match status" value="1"/>
</dbReference>
<dbReference type="InterPro" id="IPR052083">
    <property type="entry name" value="Aminoacylase-1_M20A"/>
</dbReference>
<evidence type="ECO:0000313" key="4">
    <source>
        <dbReference type="Proteomes" id="UP000241890"/>
    </source>
</evidence>
<reference evidence="3 4" key="1">
    <citation type="submission" date="2017-12" db="EMBL/GenBank/DDBJ databases">
        <title>Sequencing, de novo assembly and annotation of complete genome of a new Thraustochytrid species, strain FCC1311.</title>
        <authorList>
            <person name="Sedici K."/>
            <person name="Godart F."/>
            <person name="Aiese Cigliano R."/>
            <person name="Sanseverino W."/>
            <person name="Barakat M."/>
            <person name="Ortet P."/>
            <person name="Marechal E."/>
            <person name="Cagnac O."/>
            <person name="Amato A."/>
        </authorList>
    </citation>
    <scope>NUCLEOTIDE SEQUENCE [LARGE SCALE GENOMIC DNA]</scope>
</reference>
<gene>
    <name evidence="3" type="ORF">FCC1311_037922</name>
</gene>
<dbReference type="Gene3D" id="3.40.630.10">
    <property type="entry name" value="Zn peptidases"/>
    <property type="match status" value="1"/>
</dbReference>